<evidence type="ECO:0000256" key="1">
    <source>
        <dbReference type="ARBA" id="ARBA00004141"/>
    </source>
</evidence>
<accession>A0AAF0DFV2</accession>
<feature type="transmembrane region" description="Helical" evidence="5">
    <location>
        <begin position="135"/>
        <end position="154"/>
    </location>
</feature>
<dbReference type="Gene3D" id="1.20.120.550">
    <property type="entry name" value="Membrane associated eicosanoid/glutathione metabolism-like domain"/>
    <property type="match status" value="1"/>
</dbReference>
<dbReference type="InterPro" id="IPR023352">
    <property type="entry name" value="MAPEG-like_dom_sf"/>
</dbReference>
<feature type="transmembrane region" description="Helical" evidence="5">
    <location>
        <begin position="12"/>
        <end position="32"/>
    </location>
</feature>
<dbReference type="InterPro" id="IPR001129">
    <property type="entry name" value="Membr-assoc_MAPEG"/>
</dbReference>
<evidence type="ECO:0000256" key="5">
    <source>
        <dbReference type="SAM" id="Phobius"/>
    </source>
</evidence>
<dbReference type="Proteomes" id="UP001219355">
    <property type="component" value="Chromosome 2"/>
</dbReference>
<dbReference type="GO" id="GO:0004602">
    <property type="term" value="F:glutathione peroxidase activity"/>
    <property type="evidence" value="ECO:0007669"/>
    <property type="project" value="TreeGrafter"/>
</dbReference>
<dbReference type="SUPFAM" id="SSF161084">
    <property type="entry name" value="MAPEG domain-like"/>
    <property type="match status" value="1"/>
</dbReference>
<evidence type="ECO:0000256" key="2">
    <source>
        <dbReference type="ARBA" id="ARBA00022692"/>
    </source>
</evidence>
<evidence type="ECO:0000313" key="7">
    <source>
        <dbReference type="Proteomes" id="UP001219355"/>
    </source>
</evidence>
<name>A0AAF0DFV2_9EURO</name>
<proteinExistence type="predicted"/>
<sequence length="156" mass="17107">MAFTIAVPNDYGNVVAVALGAIPFLAFVHGAITTQIRKAARIPYPHCYATQEQCAKDPKAEQFNCAQRAHANYLENMPQTMIFILVAGLKHPRLATLLGTTWVALRVLYLAGYVFSGAKNGGGRRLGGPFWFVQGALWVISVFGMGFAGYDWILRN</sequence>
<comment type="subcellular location">
    <subcellularLocation>
        <location evidence="1">Membrane</location>
        <topology evidence="1">Multi-pass membrane protein</topology>
    </subcellularLocation>
</comment>
<keyword evidence="3 5" id="KW-1133">Transmembrane helix</keyword>
<dbReference type="EC" id="2.5.1.18" evidence="6"/>
<dbReference type="GO" id="GO:0005635">
    <property type="term" value="C:nuclear envelope"/>
    <property type="evidence" value="ECO:0007669"/>
    <property type="project" value="TreeGrafter"/>
</dbReference>
<dbReference type="PANTHER" id="PTHR10250">
    <property type="entry name" value="MICROSOMAL GLUTATHIONE S-TRANSFERASE"/>
    <property type="match status" value="1"/>
</dbReference>
<gene>
    <name evidence="6" type="ORF">PRK78_003338</name>
</gene>
<keyword evidence="4 5" id="KW-0472">Membrane</keyword>
<evidence type="ECO:0000256" key="3">
    <source>
        <dbReference type="ARBA" id="ARBA00022989"/>
    </source>
</evidence>
<evidence type="ECO:0000313" key="6">
    <source>
        <dbReference type="EMBL" id="WEW57871.1"/>
    </source>
</evidence>
<dbReference type="GO" id="GO:0016020">
    <property type="term" value="C:membrane"/>
    <property type="evidence" value="ECO:0007669"/>
    <property type="project" value="UniProtKB-SubCell"/>
</dbReference>
<keyword evidence="2 5" id="KW-0812">Transmembrane</keyword>
<dbReference type="AlphaFoldDB" id="A0AAF0DFV2"/>
<dbReference type="EMBL" id="CP120628">
    <property type="protein sequence ID" value="WEW57871.1"/>
    <property type="molecule type" value="Genomic_DNA"/>
</dbReference>
<evidence type="ECO:0000256" key="4">
    <source>
        <dbReference type="ARBA" id="ARBA00023136"/>
    </source>
</evidence>
<dbReference type="PANTHER" id="PTHR10250:SF26">
    <property type="entry name" value="GLUTATHIONE S-TRANSFERASE 3, MITOCHONDRIAL"/>
    <property type="match status" value="1"/>
</dbReference>
<dbReference type="Pfam" id="PF01124">
    <property type="entry name" value="MAPEG"/>
    <property type="match status" value="1"/>
</dbReference>
<keyword evidence="6" id="KW-0808">Transferase</keyword>
<dbReference type="GO" id="GO:0005783">
    <property type="term" value="C:endoplasmic reticulum"/>
    <property type="evidence" value="ECO:0007669"/>
    <property type="project" value="TreeGrafter"/>
</dbReference>
<feature type="transmembrane region" description="Helical" evidence="5">
    <location>
        <begin position="94"/>
        <end position="115"/>
    </location>
</feature>
<protein>
    <submittedName>
        <fullName evidence="6">Glutathione transferase</fullName>
        <ecNumber evidence="6">2.5.1.18</ecNumber>
    </submittedName>
</protein>
<organism evidence="6 7">
    <name type="scientific">Emydomyces testavorans</name>
    <dbReference type="NCBI Taxonomy" id="2070801"/>
    <lineage>
        <taxon>Eukaryota</taxon>
        <taxon>Fungi</taxon>
        <taxon>Dikarya</taxon>
        <taxon>Ascomycota</taxon>
        <taxon>Pezizomycotina</taxon>
        <taxon>Eurotiomycetes</taxon>
        <taxon>Eurotiomycetidae</taxon>
        <taxon>Onygenales</taxon>
        <taxon>Nannizziopsiaceae</taxon>
        <taxon>Emydomyces</taxon>
    </lineage>
</organism>
<dbReference type="GO" id="GO:0004364">
    <property type="term" value="F:glutathione transferase activity"/>
    <property type="evidence" value="ECO:0007669"/>
    <property type="project" value="UniProtKB-EC"/>
</dbReference>
<dbReference type="InterPro" id="IPR050997">
    <property type="entry name" value="MAPEG"/>
</dbReference>
<reference evidence="6" key="1">
    <citation type="submission" date="2023-03" db="EMBL/GenBank/DDBJ databases">
        <title>Emydomyces testavorans Genome Sequence.</title>
        <authorList>
            <person name="Hoyer L."/>
        </authorList>
    </citation>
    <scope>NUCLEOTIDE SEQUENCE</scope>
    <source>
        <strain evidence="6">16-2883</strain>
    </source>
</reference>
<keyword evidence="7" id="KW-1185">Reference proteome</keyword>